<dbReference type="Gene3D" id="2.60.120.380">
    <property type="match status" value="1"/>
</dbReference>
<dbReference type="PANTHER" id="PTHR46825">
    <property type="entry name" value="D-ALANYL-D-ALANINE-CARBOXYPEPTIDASE/ENDOPEPTIDASE AMPH"/>
    <property type="match status" value="1"/>
</dbReference>
<dbReference type="AlphaFoldDB" id="A0A842ITM7"/>
<dbReference type="InterPro" id="IPR001466">
    <property type="entry name" value="Beta-lactam-related"/>
</dbReference>
<evidence type="ECO:0000313" key="2">
    <source>
        <dbReference type="EMBL" id="MBC2845093.1"/>
    </source>
</evidence>
<name>A0A842ITM7_9FLAO</name>
<sequence>MTFKQIILITLSFITLTINAQKVSVNHVGEIFTRDFDEEKFHEYEVKLVKNEFFLASITDQGIDVKATVYINDGSKLLEFDDNGFNGEFIKINSKHGGTYLIKVEPYTIQNTSGKYSLQIEAIETIGLTKTDRIKQHLKFWESHISEDISGLGLVIIKDGETVLKNTYGKANLEYNIPLSNNSIFDIASLAKQFTGFAIATLVEDHKLALEDDVSKYIPELPDFGVQLKVSDLIYHTSGLRDIGELFDLGAFGNRLTSNKVLEIVSNQKALNFQPGTSHSYSNTGYVLLAVIVERITNQTIGEWSSTTIFNPLQMKNSFVNDNPELVIKNRAVAYNYNKGKPNFRQENGMALIGSSAVYTSMNDITKWLQFLQSNKAEDKRLITMMTTKGKLTNGDDINYGFGLSVSEYNGLKFISHSGATPAGFNTLIGHFPDQKLSFAIFSNTGSINPIEVIGKDIISIFLKDLFEKPLNDLPKQLLDVEATKLLEGHYQFSEDMTVHFFIENDKFYVNANKDIHQLEPIDATNFRLSALDSNIEFILDEENKAFKAIISSGDNIIADMPKVSAIMDTSVAKVTQKKAPLNTERFVGKYYSDELLMSIDVKKRNTKLCLQSSKHGVVPIKHEKENYFSGFGDLEFIIKDDHSVTGFKLTRGHRMKDVYFKKVLF</sequence>
<feature type="domain" description="Beta-lactamase-related" evidence="1">
    <location>
        <begin position="146"/>
        <end position="447"/>
    </location>
</feature>
<comment type="caution">
    <text evidence="2">The sequence shown here is derived from an EMBL/GenBank/DDBJ whole genome shotgun (WGS) entry which is preliminary data.</text>
</comment>
<dbReference type="Pfam" id="PF00144">
    <property type="entry name" value="Beta-lactamase"/>
    <property type="match status" value="1"/>
</dbReference>
<evidence type="ECO:0000259" key="1">
    <source>
        <dbReference type="Pfam" id="PF00144"/>
    </source>
</evidence>
<dbReference type="InterPro" id="IPR012338">
    <property type="entry name" value="Beta-lactam/transpept-like"/>
</dbReference>
<dbReference type="SUPFAM" id="SSF56601">
    <property type="entry name" value="beta-lactamase/transpeptidase-like"/>
    <property type="match status" value="1"/>
</dbReference>
<protein>
    <submittedName>
        <fullName evidence="2">Beta-lactamase family protein</fullName>
    </submittedName>
</protein>
<organism evidence="2 3">
    <name type="scientific">Winogradskyella flava</name>
    <dbReference type="NCBI Taxonomy" id="1884876"/>
    <lineage>
        <taxon>Bacteria</taxon>
        <taxon>Pseudomonadati</taxon>
        <taxon>Bacteroidota</taxon>
        <taxon>Flavobacteriia</taxon>
        <taxon>Flavobacteriales</taxon>
        <taxon>Flavobacteriaceae</taxon>
        <taxon>Winogradskyella</taxon>
    </lineage>
</organism>
<dbReference type="Gene3D" id="3.40.710.10">
    <property type="entry name" value="DD-peptidase/beta-lactamase superfamily"/>
    <property type="match status" value="1"/>
</dbReference>
<dbReference type="PANTHER" id="PTHR46825:SF9">
    <property type="entry name" value="BETA-LACTAMASE-RELATED DOMAIN-CONTAINING PROTEIN"/>
    <property type="match status" value="1"/>
</dbReference>
<dbReference type="EMBL" id="JACLCP010000002">
    <property type="protein sequence ID" value="MBC2845093.1"/>
    <property type="molecule type" value="Genomic_DNA"/>
</dbReference>
<dbReference type="Proteomes" id="UP000533900">
    <property type="component" value="Unassembled WGS sequence"/>
</dbReference>
<dbReference type="InterPro" id="IPR050491">
    <property type="entry name" value="AmpC-like"/>
</dbReference>
<proteinExistence type="predicted"/>
<evidence type="ECO:0000313" key="3">
    <source>
        <dbReference type="Proteomes" id="UP000533900"/>
    </source>
</evidence>
<dbReference type="RefSeq" id="WP_185788811.1">
    <property type="nucleotide sequence ID" value="NZ_JACLCP010000002.1"/>
</dbReference>
<accession>A0A842ITM7</accession>
<gene>
    <name evidence="2" type="ORF">H7F21_08315</name>
</gene>
<keyword evidence="3" id="KW-1185">Reference proteome</keyword>
<reference evidence="2" key="1">
    <citation type="submission" date="2020-08" db="EMBL/GenBank/DDBJ databases">
        <title>Winogradskyella ouciana sp. nov., isolated from the hadal seawater of the Mariana Trench.</title>
        <authorList>
            <person name="He X."/>
        </authorList>
    </citation>
    <scope>NUCLEOTIDE SEQUENCE [LARGE SCALE GENOMIC DNA]</scope>
    <source>
        <strain evidence="2">KCTC 52348</strain>
    </source>
</reference>